<dbReference type="PANTHER" id="PTHR35936:SF17">
    <property type="entry name" value="ARGININE-BINDING EXTRACELLULAR PROTEIN ARTP"/>
    <property type="match status" value="1"/>
</dbReference>
<dbReference type="Proteomes" id="UP000006251">
    <property type="component" value="Unassembled WGS sequence"/>
</dbReference>
<dbReference type="InterPro" id="IPR018313">
    <property type="entry name" value="SBP_3_CS"/>
</dbReference>
<dbReference type="PROSITE" id="PS01039">
    <property type="entry name" value="SBP_BACTERIAL_3"/>
    <property type="match status" value="1"/>
</dbReference>
<comment type="subcellular location">
    <subcellularLocation>
        <location evidence="1">Cell envelope</location>
    </subcellularLocation>
</comment>
<evidence type="ECO:0000313" key="6">
    <source>
        <dbReference type="EMBL" id="GAC30252.1"/>
    </source>
</evidence>
<dbReference type="GO" id="GO:0030313">
    <property type="term" value="C:cell envelope"/>
    <property type="evidence" value="ECO:0007669"/>
    <property type="project" value="UniProtKB-SubCell"/>
</dbReference>
<dbReference type="STRING" id="1121922.GCA_000428905_01677"/>
<evidence type="ECO:0000256" key="4">
    <source>
        <dbReference type="RuleBase" id="RU003744"/>
    </source>
</evidence>
<dbReference type="EMBL" id="BAEQ01000054">
    <property type="protein sequence ID" value="GAC30252.1"/>
    <property type="molecule type" value="Genomic_DNA"/>
</dbReference>
<proteinExistence type="inferred from homology"/>
<reference evidence="7" key="1">
    <citation type="journal article" date="2014" name="Environ. Microbiol.">
        <title>Comparative genomics of the marine bacterial genus Glaciecola reveals the high degree of genomic diversity and genomic characteristic for cold adaptation.</title>
        <authorList>
            <person name="Qin Q.L."/>
            <person name="Xie B.B."/>
            <person name="Yu Y."/>
            <person name="Shu Y.L."/>
            <person name="Rong J.C."/>
            <person name="Zhang Y.J."/>
            <person name="Zhao D.L."/>
            <person name="Chen X.L."/>
            <person name="Zhang X.Y."/>
            <person name="Chen B."/>
            <person name="Zhou B.C."/>
            <person name="Zhang Y.Z."/>
        </authorList>
    </citation>
    <scope>NUCLEOTIDE SEQUENCE [LARGE SCALE GENOMIC DNA]</scope>
    <source>
        <strain evidence="7">ACAM 615</strain>
    </source>
</reference>
<dbReference type="InterPro" id="IPR001638">
    <property type="entry name" value="Solute-binding_3/MltF_N"/>
</dbReference>
<dbReference type="SUPFAM" id="SSF53850">
    <property type="entry name" value="Periplasmic binding protein-like II"/>
    <property type="match status" value="1"/>
</dbReference>
<keyword evidence="3" id="KW-0732">Signal</keyword>
<dbReference type="PANTHER" id="PTHR35936">
    <property type="entry name" value="MEMBRANE-BOUND LYTIC MUREIN TRANSGLYCOSYLASE F"/>
    <property type="match status" value="1"/>
</dbReference>
<evidence type="ECO:0000256" key="3">
    <source>
        <dbReference type="ARBA" id="ARBA00022729"/>
    </source>
</evidence>
<gene>
    <name evidence="6" type="ORF">GPAL_3404</name>
</gene>
<dbReference type="Pfam" id="PF00497">
    <property type="entry name" value="SBP_bac_3"/>
    <property type="match status" value="1"/>
</dbReference>
<sequence length="296" mass="33529">MWSLLLPMSKIVACLYVVITVLCCKVQASSLEDIIEAKEIVIAVYRDYAPFSAQVDGVAVGIDIDIARHIAKTLQVELRLKWITAGETTEDDLRNSIWKGHFLDKTKADVMMRVPYDKVYSQKRDDVGLLVHELVHMFAPYHTETWKIVFNKQKIEEVSTMAVFQYHPVGVEVDSIPQFYLISAFRGSMSKNTHQFPTIVAAVGGMQAGEVDAVMGLRSQITALHHTLNQVQYQLAENAFPLIGKQKWDIGLAVHNDYRALAYELGDIITAMIKDQTMADIFKTHHSTYEQPAYYM</sequence>
<feature type="domain" description="Solute-binding protein family 3/N-terminal" evidence="5">
    <location>
        <begin position="39"/>
        <end position="285"/>
    </location>
</feature>
<comment type="caution">
    <text evidence="6">The sequence shown here is derived from an EMBL/GenBank/DDBJ whole genome shotgun (WGS) entry which is preliminary data.</text>
</comment>
<dbReference type="SMART" id="SM00062">
    <property type="entry name" value="PBPb"/>
    <property type="match status" value="1"/>
</dbReference>
<evidence type="ECO:0000256" key="1">
    <source>
        <dbReference type="ARBA" id="ARBA00004196"/>
    </source>
</evidence>
<comment type="similarity">
    <text evidence="2 4">Belongs to the bacterial solute-binding protein 3 family.</text>
</comment>
<organism evidence="6 7">
    <name type="scientific">Brumicola pallidula DSM 14239 = ACAM 615</name>
    <dbReference type="NCBI Taxonomy" id="1121922"/>
    <lineage>
        <taxon>Bacteria</taxon>
        <taxon>Pseudomonadati</taxon>
        <taxon>Pseudomonadota</taxon>
        <taxon>Gammaproteobacteria</taxon>
        <taxon>Alteromonadales</taxon>
        <taxon>Alteromonadaceae</taxon>
        <taxon>Brumicola</taxon>
    </lineage>
</organism>
<name>K6ZIR8_9ALTE</name>
<evidence type="ECO:0000313" key="7">
    <source>
        <dbReference type="Proteomes" id="UP000006251"/>
    </source>
</evidence>
<accession>K6ZIR8</accession>
<dbReference type="Gene3D" id="3.40.190.10">
    <property type="entry name" value="Periplasmic binding protein-like II"/>
    <property type="match status" value="2"/>
</dbReference>
<evidence type="ECO:0000259" key="5">
    <source>
        <dbReference type="SMART" id="SM00062"/>
    </source>
</evidence>
<dbReference type="AlphaFoldDB" id="K6ZIR8"/>
<keyword evidence="7" id="KW-1185">Reference proteome</keyword>
<evidence type="ECO:0000256" key="2">
    <source>
        <dbReference type="ARBA" id="ARBA00010333"/>
    </source>
</evidence>
<protein>
    <recommendedName>
        <fullName evidence="5">Solute-binding protein family 3/N-terminal domain-containing protein</fullName>
    </recommendedName>
</protein>